<dbReference type="RefSeq" id="WP_394478643.1">
    <property type="nucleotide sequence ID" value="NZ_JBIGHV010000004.1"/>
</dbReference>
<reference evidence="1 2" key="1">
    <citation type="submission" date="2024-08" db="EMBL/GenBank/DDBJ databases">
        <authorList>
            <person name="Lu H."/>
        </authorList>
    </citation>
    <scope>NUCLEOTIDE SEQUENCE [LARGE SCALE GENOMIC DNA]</scope>
    <source>
        <strain evidence="1 2">LYH14W</strain>
    </source>
</reference>
<gene>
    <name evidence="1" type="ORF">ACG00Y_10765</name>
</gene>
<accession>A0ABW7F195</accession>
<sequence>MTTRDLGGFSLARFPSWHPLHALKQRLLFNGRQLGVHVNGDDIDHIQKLDSFHIIATVYDYFDACNHWIYLLDEHMKLKDAVTMPNYFGFLQDVEQHGHDQISFGYYGTHDRWRLKVEKQGHWRYSPGDLLLRPNRFLSRKRHMLLSCVKGPKWQGEPDNLDKS</sequence>
<dbReference type="Proteomes" id="UP001606210">
    <property type="component" value="Unassembled WGS sequence"/>
</dbReference>
<proteinExistence type="predicted"/>
<protein>
    <submittedName>
        <fullName evidence="1">Uncharacterized protein</fullName>
    </submittedName>
</protein>
<evidence type="ECO:0000313" key="1">
    <source>
        <dbReference type="EMBL" id="MFG6430399.1"/>
    </source>
</evidence>
<dbReference type="EMBL" id="JBIGHV010000004">
    <property type="protein sequence ID" value="MFG6430399.1"/>
    <property type="molecule type" value="Genomic_DNA"/>
</dbReference>
<organism evidence="1 2">
    <name type="scientific">Pelomonas parva</name>
    <dbReference type="NCBI Taxonomy" id="3299032"/>
    <lineage>
        <taxon>Bacteria</taxon>
        <taxon>Pseudomonadati</taxon>
        <taxon>Pseudomonadota</taxon>
        <taxon>Betaproteobacteria</taxon>
        <taxon>Burkholderiales</taxon>
        <taxon>Sphaerotilaceae</taxon>
        <taxon>Roseateles</taxon>
    </lineage>
</organism>
<evidence type="ECO:0000313" key="2">
    <source>
        <dbReference type="Proteomes" id="UP001606210"/>
    </source>
</evidence>
<comment type="caution">
    <text evidence="1">The sequence shown here is derived from an EMBL/GenBank/DDBJ whole genome shotgun (WGS) entry which is preliminary data.</text>
</comment>
<name>A0ABW7F195_9BURK</name>
<keyword evidence="2" id="KW-1185">Reference proteome</keyword>